<dbReference type="InterPro" id="IPR027417">
    <property type="entry name" value="P-loop_NTPase"/>
</dbReference>
<evidence type="ECO:0000256" key="3">
    <source>
        <dbReference type="ARBA" id="ARBA00022540"/>
    </source>
</evidence>
<comment type="caution">
    <text evidence="9">The sequence shown here is derived from an EMBL/GenBank/DDBJ whole genome shotgun (WGS) entry which is preliminary data.</text>
</comment>
<dbReference type="VEuPathDB" id="GiardiaDB:GL50803_115239"/>
<dbReference type="GO" id="GO:0003924">
    <property type="term" value="F:GTPase activity"/>
    <property type="evidence" value="ECO:0007669"/>
    <property type="project" value="InterPro"/>
</dbReference>
<dbReference type="GO" id="GO:0005525">
    <property type="term" value="F:GTP binding"/>
    <property type="evidence" value="ECO:0007669"/>
    <property type="project" value="UniProtKB-KW"/>
</dbReference>
<dbReference type="Proteomes" id="UP000001548">
    <property type="component" value="Unassembled WGS sequence"/>
</dbReference>
<dbReference type="Gene3D" id="3.40.50.10050">
    <property type="entry name" value="Translation initiation factor IF- 2, domain 3"/>
    <property type="match status" value="1"/>
</dbReference>
<dbReference type="OMA" id="FRQSKPA"/>
<accession>A8BUL3</accession>
<feature type="compositionally biased region" description="Basic and acidic residues" evidence="8">
    <location>
        <begin position="193"/>
        <end position="234"/>
    </location>
</feature>
<dbReference type="Pfam" id="PF14578">
    <property type="entry name" value="GTP_EFTU_D4"/>
    <property type="match status" value="1"/>
</dbReference>
<dbReference type="CDD" id="cd03703">
    <property type="entry name" value="aeIF5B_II"/>
    <property type="match status" value="1"/>
</dbReference>
<dbReference type="SUPFAM" id="SSF52540">
    <property type="entry name" value="P-loop containing nucleoside triphosphate hydrolases"/>
    <property type="match status" value="1"/>
</dbReference>
<keyword evidence="3 9" id="KW-0396">Initiation factor</keyword>
<dbReference type="SMR" id="A8BUL3"/>
<proteinExistence type="inferred from homology"/>
<dbReference type="PANTHER" id="PTHR43381:SF4">
    <property type="entry name" value="EUKARYOTIC TRANSLATION INITIATION FACTOR 5B"/>
    <property type="match status" value="1"/>
</dbReference>
<dbReference type="InterPro" id="IPR023115">
    <property type="entry name" value="TIF_IF2_dom3"/>
</dbReference>
<evidence type="ECO:0000256" key="2">
    <source>
        <dbReference type="ARBA" id="ARBA00013824"/>
    </source>
</evidence>
<keyword evidence="6" id="KW-0342">GTP-binding</keyword>
<keyword evidence="10" id="KW-1185">Reference proteome</keyword>
<feature type="compositionally biased region" description="Basic and acidic residues" evidence="8">
    <location>
        <begin position="64"/>
        <end position="74"/>
    </location>
</feature>
<evidence type="ECO:0000256" key="4">
    <source>
        <dbReference type="ARBA" id="ARBA00022741"/>
    </source>
</evidence>
<dbReference type="GO" id="GO:0006413">
    <property type="term" value="P:translational initiation"/>
    <property type="evidence" value="ECO:0000318"/>
    <property type="project" value="GO_Central"/>
</dbReference>
<dbReference type="PANTHER" id="PTHR43381">
    <property type="entry name" value="TRANSLATION INITIATION FACTOR IF-2-RELATED"/>
    <property type="match status" value="1"/>
</dbReference>
<dbReference type="FunFam" id="3.40.50.10050:FF:000001">
    <property type="entry name" value="Translation initiation factor IF-2"/>
    <property type="match status" value="1"/>
</dbReference>
<dbReference type="GO" id="GO:0005737">
    <property type="term" value="C:cytoplasm"/>
    <property type="evidence" value="ECO:0000318"/>
    <property type="project" value="GO_Central"/>
</dbReference>
<dbReference type="AlphaFoldDB" id="A8BUL3"/>
<dbReference type="Gene3D" id="2.40.30.10">
    <property type="entry name" value="Translation factors"/>
    <property type="match status" value="2"/>
</dbReference>
<gene>
    <name evidence="9" type="ORF">GL50803_00115239</name>
</gene>
<dbReference type="RefSeq" id="XP_001704714.1">
    <property type="nucleotide sequence ID" value="XM_001704662.1"/>
</dbReference>
<evidence type="ECO:0000256" key="5">
    <source>
        <dbReference type="ARBA" id="ARBA00022917"/>
    </source>
</evidence>
<evidence type="ECO:0000256" key="7">
    <source>
        <dbReference type="ARBA" id="ARBA00032478"/>
    </source>
</evidence>
<dbReference type="GeneID" id="5697591"/>
<dbReference type="FunFam" id="2.40.30.10:FF:000013">
    <property type="entry name" value="eukaryotic translation initiation factor 5B"/>
    <property type="match status" value="1"/>
</dbReference>
<name>A8BUL3_GIAIC</name>
<dbReference type="CDD" id="cd01887">
    <property type="entry name" value="IF2_eIF5B"/>
    <property type="match status" value="1"/>
</dbReference>
<dbReference type="Pfam" id="PF11987">
    <property type="entry name" value="IF-2"/>
    <property type="match status" value="1"/>
</dbReference>
<dbReference type="GO" id="GO:0003743">
    <property type="term" value="F:translation initiation factor activity"/>
    <property type="evidence" value="ECO:0000318"/>
    <property type="project" value="GO_Central"/>
</dbReference>
<dbReference type="NCBIfam" id="TIGR00231">
    <property type="entry name" value="small_GTP"/>
    <property type="match status" value="1"/>
</dbReference>
<dbReference type="InterPro" id="IPR015760">
    <property type="entry name" value="TIF_IF2"/>
</dbReference>
<dbReference type="NCBIfam" id="NF003078">
    <property type="entry name" value="PRK04004.1"/>
    <property type="match status" value="1"/>
</dbReference>
<evidence type="ECO:0000256" key="1">
    <source>
        <dbReference type="ARBA" id="ARBA00007733"/>
    </source>
</evidence>
<feature type="compositionally biased region" description="Polar residues" evidence="8">
    <location>
        <begin position="1"/>
        <end position="10"/>
    </location>
</feature>
<dbReference type="Pfam" id="PF00009">
    <property type="entry name" value="GTP_EFTU"/>
    <property type="match status" value="1"/>
</dbReference>
<reference evidence="9 10" key="1">
    <citation type="journal article" date="2007" name="Science">
        <title>Genomic minimalism in the early diverging intestinal parasite Giardia lamblia.</title>
        <authorList>
            <person name="Morrison H.G."/>
            <person name="McArthur A.G."/>
            <person name="Gillin F.D."/>
            <person name="Aley S.B."/>
            <person name="Adam R.D."/>
            <person name="Olsen G.J."/>
            <person name="Best A.A."/>
            <person name="Cande W.Z."/>
            <person name="Chen F."/>
            <person name="Cipriano M.J."/>
            <person name="Davids B.J."/>
            <person name="Dawson S.C."/>
            <person name="Elmendorf H.G."/>
            <person name="Hehl A.B."/>
            <person name="Holder M.E."/>
            <person name="Huse S.M."/>
            <person name="Kim U.U."/>
            <person name="Lasek-Nesselquist E."/>
            <person name="Manning G."/>
            <person name="Nigam A."/>
            <person name="Nixon J.E."/>
            <person name="Palm D."/>
            <person name="Passamaneck N.E."/>
            <person name="Prabhu A."/>
            <person name="Reich C.I."/>
            <person name="Reiner D.S."/>
            <person name="Samuelson J."/>
            <person name="Svard S.G."/>
            <person name="Sogin M.L."/>
        </authorList>
    </citation>
    <scope>NUCLEOTIDE SEQUENCE [LARGE SCALE GENOMIC DNA]</scope>
    <source>
        <strain evidence="9 10">WB C6</strain>
    </source>
</reference>
<dbReference type="Gene3D" id="3.40.50.300">
    <property type="entry name" value="P-loop containing nucleotide triphosphate hydrolases"/>
    <property type="match status" value="1"/>
</dbReference>
<dbReference type="FunCoup" id="A8BUL3">
    <property type="interactions" value="202"/>
</dbReference>
<dbReference type="InterPro" id="IPR005225">
    <property type="entry name" value="Small_GTP-bd"/>
</dbReference>
<dbReference type="InterPro" id="IPR036925">
    <property type="entry name" value="TIF_IF2_dom3_sf"/>
</dbReference>
<dbReference type="InterPro" id="IPR000795">
    <property type="entry name" value="T_Tr_GTP-bd_dom"/>
</dbReference>
<dbReference type="HOGENOM" id="CLU_002656_3_3_1"/>
<keyword evidence="4" id="KW-0547">Nucleotide-binding</keyword>
<dbReference type="PROSITE" id="PS51722">
    <property type="entry name" value="G_TR_2"/>
    <property type="match status" value="1"/>
</dbReference>
<feature type="compositionally biased region" description="Basic and acidic residues" evidence="8">
    <location>
        <begin position="95"/>
        <end position="123"/>
    </location>
</feature>
<dbReference type="InterPro" id="IPR009000">
    <property type="entry name" value="Transl_B-barrel_sf"/>
</dbReference>
<dbReference type="PRINTS" id="PR00315">
    <property type="entry name" value="ELONGATNFCT"/>
</dbReference>
<comment type="similarity">
    <text evidence="1">Belongs to the TRAFAC class translation factor GTPase superfamily. Classic translation factor GTPase family. IF-2 subfamily.</text>
</comment>
<evidence type="ECO:0000313" key="9">
    <source>
        <dbReference type="EMBL" id="KAE8303344.1"/>
    </source>
</evidence>
<feature type="region of interest" description="Disordered" evidence="8">
    <location>
        <begin position="1"/>
        <end position="280"/>
    </location>
</feature>
<dbReference type="STRING" id="184922.A8BUL3"/>
<evidence type="ECO:0000313" key="10">
    <source>
        <dbReference type="Proteomes" id="UP000001548"/>
    </source>
</evidence>
<organism evidence="9 10">
    <name type="scientific">Giardia intestinalis (strain ATCC 50803 / WB clone C6)</name>
    <name type="common">Giardia lamblia</name>
    <dbReference type="NCBI Taxonomy" id="184922"/>
    <lineage>
        <taxon>Eukaryota</taxon>
        <taxon>Metamonada</taxon>
        <taxon>Diplomonadida</taxon>
        <taxon>Hexamitidae</taxon>
        <taxon>Giardiinae</taxon>
        <taxon>Giardia</taxon>
    </lineage>
</organism>
<protein>
    <recommendedName>
        <fullName evidence="2">Eukaryotic translation initiation factor 5B</fullName>
    </recommendedName>
    <alternativeName>
        <fullName evidence="7">Translation initiation factor IF-2</fullName>
    </alternativeName>
</protein>
<keyword evidence="5" id="KW-0648">Protein biosynthesis</keyword>
<dbReference type="KEGG" id="gla:GL50803_00115239"/>
<feature type="compositionally biased region" description="Basic and acidic residues" evidence="8">
    <location>
        <begin position="242"/>
        <end position="252"/>
    </location>
</feature>
<dbReference type="SUPFAM" id="SSF52156">
    <property type="entry name" value="Initiation factor IF2/eIF5b, domain 3"/>
    <property type="match status" value="1"/>
</dbReference>
<feature type="compositionally biased region" description="Low complexity" evidence="8">
    <location>
        <begin position="75"/>
        <end position="89"/>
    </location>
</feature>
<dbReference type="SUPFAM" id="SSF50447">
    <property type="entry name" value="Translation proteins"/>
    <property type="match status" value="1"/>
</dbReference>
<evidence type="ECO:0000256" key="8">
    <source>
        <dbReference type="SAM" id="MobiDB-lite"/>
    </source>
</evidence>
<dbReference type="EMBL" id="AACB03000003">
    <property type="protein sequence ID" value="KAE8303344.1"/>
    <property type="molecule type" value="Genomic_DNA"/>
</dbReference>
<feature type="compositionally biased region" description="Acidic residues" evidence="8">
    <location>
        <begin position="124"/>
        <end position="133"/>
    </location>
</feature>
<feature type="compositionally biased region" description="Basic and acidic residues" evidence="8">
    <location>
        <begin position="18"/>
        <end position="41"/>
    </location>
</feature>
<feature type="compositionally biased region" description="Basic and acidic residues" evidence="8">
    <location>
        <begin position="142"/>
        <end position="158"/>
    </location>
</feature>
<dbReference type="InterPro" id="IPR029459">
    <property type="entry name" value="EFTU-type"/>
</dbReference>
<sequence>MPPRNQQFNANAGKRGMTRKEQEQQQKREEASKAASQRERQTGPLELPVVVPKGPTISKKALLARKEAREKAEAEAAAAAAAATAATEAKTGHTQKKEPVKGKGKRHHEDFDACMDLDAHSEEPSEEVLEEPSEVSKTVEGTQKEGHPRARMEPEKQQGLDPGRGKRRGENRGQHSAAGGPGLLGIDFNSMSEEERREAMDMLRARIAESRQEEEERKLKQEQIRAEQRAKEQESVQQAAEEVSKAAKRSWEDDADSDSSFEIDNSKHTASSKAKAKVTHTQKLAELSRQQELDYHAKMRADKIQENLRSPICAILGHVDTGKTSLLDKIRSTNIQGKEVGGITQQIGSTFFSYEYLSERTKEFPMKVKYKIPGLLIVDTPGHESFANLRSRGSSLADIAILVVDLMHGLERQTIESINLLRARNCPFIVALNKIDRLYNWKSVQGRSSKRALEGTMGSGPEMTSAGVVKDNPCKQDKATLDDFEKKYLDVRNQFAELELDVDLWWNIADLKRVIPVVPTSAFTEEGVPDLLAVLVGFTQLLMEDKIAVHYSDSGEEKMQCTVLELRKEDGFGYTIDCILVNGELHRGDTIVLAGLNGPIVTKIRELLTPQEAREIREKGTANYKRNDKLRASIGFKIYATDLETAIPGSTVLREDPGDNLEDLKECVMADIHDMAKQFKFSNVGIYLNASSLGSMEALITYLSSEKTKVPLAGCAIGPISKNTIQEAALQLERTNPEYACILAFDIEVDKATEDYAKINKVKIFRADIIYHLYDMFVEHLKQYKLERREALKSETVFPCIMTILDCFHHKDPLIIGVRIDKGSLHPQQPICFPTGKLLGKVESIQKDNKSHPMAKAGTEVAIRIETADSSTAYGRTFSKEDTPTLYTAMNRKSIDILKKYYRDDLTKEDWVCVKTIKTLLNIDPA</sequence>
<evidence type="ECO:0000256" key="6">
    <source>
        <dbReference type="ARBA" id="ARBA00023134"/>
    </source>
</evidence>